<dbReference type="SMART" id="SM00327">
    <property type="entry name" value="VWA"/>
    <property type="match status" value="1"/>
</dbReference>
<protein>
    <recommendedName>
        <fullName evidence="1">VWFA domain-containing protein</fullName>
    </recommendedName>
</protein>
<dbReference type="Gene3D" id="3.40.50.410">
    <property type="entry name" value="von Willebrand factor, type A domain"/>
    <property type="match status" value="1"/>
</dbReference>
<proteinExistence type="predicted"/>
<sequence>MRLSLWHNSNVIIMKNLSFLNRSTLVYLFSSTFLFNISKAQLGVSSGSLSHTVSNGLSSANESGFLNENTIIVEDFMNYHKHQIKIPKKNEVALNIDYDNAILNSDDNFLLQIGLATQNVSARENSNKVNVSLVIDNSGSMGGGKLEKVKTALKVFIKGLKPEDLISIVKFDDTANLVLKSSKIKDVAANLDAIIESIYPAGSTNIHSGMMMGYSEAQKHNTKDYNSKVILLTDGMTNSGITDPETILKQSKEFNDRGIDISTIGVGQQLDFDLLRRIATYGRGSNYFIGDAEEDIQKTFKDELESLLYNIGKKPKLTINLPEGMNIKTFYGYQPKYISDHEIEVELENLDCGQTQIFLMEVEKNELENSSVTASLVYEKNDEVKNISSKKEYDEMTETTQQELKKNFQIAKMTTALKKAAKDFSQTNMGNSKKSMQNIISYYQSFCDKNDEDLKRIYNIALKYSSGQRTKSYY</sequence>
<dbReference type="SUPFAM" id="SSF53300">
    <property type="entry name" value="vWA-like"/>
    <property type="match status" value="1"/>
</dbReference>
<evidence type="ECO:0000259" key="1">
    <source>
        <dbReference type="PROSITE" id="PS50234"/>
    </source>
</evidence>
<evidence type="ECO:0000313" key="3">
    <source>
        <dbReference type="Proteomes" id="UP000256924"/>
    </source>
</evidence>
<dbReference type="InterPro" id="IPR050934">
    <property type="entry name" value="ITIH"/>
</dbReference>
<comment type="caution">
    <text evidence="2">The sequence shown here is derived from an EMBL/GenBank/DDBJ whole genome shotgun (WGS) entry which is preliminary data.</text>
</comment>
<dbReference type="InterPro" id="IPR036465">
    <property type="entry name" value="vWFA_dom_sf"/>
</dbReference>
<reference evidence="2 3" key="1">
    <citation type="journal article" date="2004" name="Emerg. Infect. Dis.">
        <title>Amoebae-resisting bacteria isolated from human nasal swabs by amoebal coculture.</title>
        <authorList>
            <person name="Greub G."/>
            <person name="La Scola B."/>
            <person name="Raoult D."/>
        </authorList>
    </citation>
    <scope>NUCLEOTIDE SEQUENCE [LARGE SCALE GENOMIC DNA]</scope>
    <source>
        <strain evidence="2 3">CCUG 51329</strain>
    </source>
</reference>
<gene>
    <name evidence="2" type="ORF">DRF68_01755</name>
</gene>
<name>A0A3D9BH95_9FLAO</name>
<dbReference type="Proteomes" id="UP000256924">
    <property type="component" value="Unassembled WGS sequence"/>
</dbReference>
<dbReference type="InterPro" id="IPR002035">
    <property type="entry name" value="VWF_A"/>
</dbReference>
<keyword evidence="3" id="KW-1185">Reference proteome</keyword>
<feature type="domain" description="VWFA" evidence="1">
    <location>
        <begin position="130"/>
        <end position="304"/>
    </location>
</feature>
<organism evidence="2 3">
    <name type="scientific">Candidatus Chryseobacterium massiliense</name>
    <dbReference type="NCBI Taxonomy" id="204089"/>
    <lineage>
        <taxon>Bacteria</taxon>
        <taxon>Pseudomonadati</taxon>
        <taxon>Bacteroidota</taxon>
        <taxon>Flavobacteriia</taxon>
        <taxon>Flavobacteriales</taxon>
        <taxon>Weeksellaceae</taxon>
        <taxon>Chryseobacterium group</taxon>
        <taxon>Chryseobacterium</taxon>
    </lineage>
</organism>
<evidence type="ECO:0000313" key="2">
    <source>
        <dbReference type="EMBL" id="REC52910.1"/>
    </source>
</evidence>
<accession>A0A3D9BH95</accession>
<dbReference type="Pfam" id="PF00092">
    <property type="entry name" value="VWA"/>
    <property type="match status" value="1"/>
</dbReference>
<dbReference type="EMBL" id="QNVU01000002">
    <property type="protein sequence ID" value="REC52910.1"/>
    <property type="molecule type" value="Genomic_DNA"/>
</dbReference>
<dbReference type="PROSITE" id="PS50234">
    <property type="entry name" value="VWFA"/>
    <property type="match status" value="1"/>
</dbReference>
<dbReference type="PANTHER" id="PTHR10338">
    <property type="entry name" value="INTER-ALPHA-TRYPSIN INHIBITOR HEAVY CHAIN FAMILY MEMBER"/>
    <property type="match status" value="1"/>
</dbReference>
<dbReference type="AlphaFoldDB" id="A0A3D9BH95"/>
<dbReference type="PANTHER" id="PTHR10338:SF108">
    <property type="entry name" value="INTER-ALPHA-TRYPSIN INHIBITOR HEAVY CHAIN H4-LIKE PROTEIN"/>
    <property type="match status" value="1"/>
</dbReference>